<dbReference type="EMBL" id="AABGVJ010000003">
    <property type="protein sequence ID" value="EAH4373409.1"/>
    <property type="molecule type" value="Genomic_DNA"/>
</dbReference>
<organism evidence="2 5">
    <name type="scientific">Listeria monocytogenes</name>
    <dbReference type="NCBI Taxonomy" id="1639"/>
    <lineage>
        <taxon>Bacteria</taxon>
        <taxon>Bacillati</taxon>
        <taxon>Bacillota</taxon>
        <taxon>Bacilli</taxon>
        <taxon>Bacillales</taxon>
        <taxon>Listeriaceae</taxon>
        <taxon>Listeria</taxon>
    </lineage>
</organism>
<reference evidence="3 4" key="2">
    <citation type="submission" date="2019-08" db="EMBL/GenBank/DDBJ databases">
        <title>Soil Listeria distribution.</title>
        <authorList>
            <person name="Liao J."/>
        </authorList>
    </citation>
    <scope>NUCLEOTIDE SEQUENCE [LARGE SCALE GENOMIC DNA]</scope>
    <source>
        <strain evidence="3 4">IN-RH-2-BL1</strain>
    </source>
</reference>
<keyword evidence="1" id="KW-0472">Membrane</keyword>
<dbReference type="AlphaFoldDB" id="A0A461DQB9"/>
<proteinExistence type="predicted"/>
<dbReference type="Proteomes" id="UP000322220">
    <property type="component" value="Unassembled WGS sequence"/>
</dbReference>
<keyword evidence="1" id="KW-0812">Transmembrane</keyword>
<gene>
    <name evidence="2" type="ORF">E5H26_11960</name>
    <name evidence="3" type="ORF">FZW98_07050</name>
</gene>
<evidence type="ECO:0000313" key="4">
    <source>
        <dbReference type="Proteomes" id="UP000322220"/>
    </source>
</evidence>
<accession>A0A461DQB9</accession>
<dbReference type="Proteomes" id="UP000540417">
    <property type="component" value="Unassembled WGS sequence"/>
</dbReference>
<evidence type="ECO:0000313" key="5">
    <source>
        <dbReference type="Proteomes" id="UP000540417"/>
    </source>
</evidence>
<dbReference type="EMBL" id="VTIK01000002">
    <property type="protein sequence ID" value="TYU54181.1"/>
    <property type="molecule type" value="Genomic_DNA"/>
</dbReference>
<keyword evidence="1" id="KW-1133">Transmembrane helix</keyword>
<reference evidence="2 5" key="1">
    <citation type="submission" date="2019-04" db="EMBL/GenBank/DDBJ databases">
        <authorList>
            <consortium name="GenomeTrakr: Next Generation Sequencing Network for Food Pathogen Tracability"/>
        </authorList>
    </citation>
    <scope>NUCLEOTIDE SEQUENCE [LARGE SCALE GENOMIC DNA]</scope>
    <source>
        <strain evidence="2 5">LS1419</strain>
    </source>
</reference>
<evidence type="ECO:0000256" key="1">
    <source>
        <dbReference type="SAM" id="Phobius"/>
    </source>
</evidence>
<sequence length="62" mass="7174">MVKLSKIVKIIDKSYLCKKAKKKTISQNNSKITKKEAKINLIFGFLLLSLLFNEYIDSRLLV</sequence>
<evidence type="ECO:0000313" key="3">
    <source>
        <dbReference type="EMBL" id="TYU54181.1"/>
    </source>
</evidence>
<evidence type="ECO:0000313" key="2">
    <source>
        <dbReference type="EMBL" id="EAH4373409.1"/>
    </source>
</evidence>
<protein>
    <submittedName>
        <fullName evidence="2">Uncharacterized protein</fullName>
    </submittedName>
</protein>
<name>A0A461DQB9_LISMN</name>
<comment type="caution">
    <text evidence="2">The sequence shown here is derived from an EMBL/GenBank/DDBJ whole genome shotgun (WGS) entry which is preliminary data.</text>
</comment>
<feature type="transmembrane region" description="Helical" evidence="1">
    <location>
        <begin position="39"/>
        <end position="56"/>
    </location>
</feature>